<organism evidence="1 2">
    <name type="scientific">Helicovermis profundi</name>
    <dbReference type="NCBI Taxonomy" id="3065157"/>
    <lineage>
        <taxon>Bacteria</taxon>
        <taxon>Bacillati</taxon>
        <taxon>Bacillota</taxon>
        <taxon>Clostridia</taxon>
        <taxon>Helicovermis</taxon>
    </lineage>
</organism>
<dbReference type="Proteomes" id="UP001321786">
    <property type="component" value="Chromosome"/>
</dbReference>
<accession>A0AAU9E1U8</accession>
<dbReference type="RefSeq" id="WP_338536609.1">
    <property type="nucleotide sequence ID" value="NZ_AP028654.1"/>
</dbReference>
<dbReference type="InterPro" id="IPR018695">
    <property type="entry name" value="DUF2194"/>
</dbReference>
<dbReference type="SUPFAM" id="SSF52317">
    <property type="entry name" value="Class I glutamine amidotransferase-like"/>
    <property type="match status" value="1"/>
</dbReference>
<dbReference type="InterPro" id="IPR011330">
    <property type="entry name" value="Glyco_hydro/deAcase_b/a-brl"/>
</dbReference>
<dbReference type="EMBL" id="AP028654">
    <property type="protein sequence ID" value="BEP28283.1"/>
    <property type="molecule type" value="Genomic_DNA"/>
</dbReference>
<protein>
    <submittedName>
        <fullName evidence="1">DUF2194 domain-containing protein</fullName>
    </submittedName>
</protein>
<dbReference type="AlphaFoldDB" id="A0AAU9E1U8"/>
<dbReference type="GO" id="GO:0005975">
    <property type="term" value="P:carbohydrate metabolic process"/>
    <property type="evidence" value="ECO:0007669"/>
    <property type="project" value="InterPro"/>
</dbReference>
<evidence type="ECO:0000313" key="2">
    <source>
        <dbReference type="Proteomes" id="UP001321786"/>
    </source>
</evidence>
<keyword evidence="2" id="KW-1185">Reference proteome</keyword>
<dbReference type="SUPFAM" id="SSF88713">
    <property type="entry name" value="Glycoside hydrolase/deacetylase"/>
    <property type="match status" value="1"/>
</dbReference>
<name>A0AAU9E1U8_9FIRM</name>
<dbReference type="Pfam" id="PF09960">
    <property type="entry name" value="DUF2194"/>
    <property type="match status" value="1"/>
</dbReference>
<evidence type="ECO:0000313" key="1">
    <source>
        <dbReference type="EMBL" id="BEP28283.1"/>
    </source>
</evidence>
<dbReference type="KEGG" id="hprf:HLPR_06140"/>
<gene>
    <name evidence="1" type="ORF">HLPR_06140</name>
</gene>
<proteinExistence type="predicted"/>
<dbReference type="InterPro" id="IPR029062">
    <property type="entry name" value="Class_I_gatase-like"/>
</dbReference>
<sequence length="609" mass="70703">MKLNKKLLIIILIIIISAIIVQVSRQNVFSRNLSVNQKKIKLNLNYSNSILPNDYRKFVFLYSTDSPGNKLIYYQVNEVFKLTKLNIEFVNIEKENSTEIITSLTNNDLIIIGTENIENYRNNELIVKYVKNGGTVVSLLRNHAVDLDEIFGIKEQFGFRDKDLIGLKFTKKFFPGLDEIEITNELISHSIINMKLSPNVDVIATSENTPIIWENDYYLGRTMYVNSTMLMDKNNRGVLLQTILYPLKYSIYNIMNAFILDIDDFPAPIKRGKSDIIFKEYSLKNTQFYRQIWLSDIINLAYKMHIKITGLIIGTYNNNTSLPIKKLGNTNIEDIQYYGRRLKENGGEIGIHGYNHQSLALKGEMNHESYGYKPWESKKAMVSALTELRDEIYNIYGKINIFTYVAPSNIISIEGKEAVKEVFKDIVVFAGIYTGSPEKGVLYQEYGPDPDIKGVYTMPRISSGYENTKENMWSIYNSIATYGVFNHFIHPDDVLDKERSDGKTWRELYKEFTALITDTKNRFPFLRNMTDYEAYNYFRSSENLKVYTNYKDHKIYIYNENFISPVYYILRINGKVTDIKGGTYSLFDKDLNLYIIECTDKNIIISTKE</sequence>
<reference evidence="1 2" key="1">
    <citation type="submission" date="2023-08" db="EMBL/GenBank/DDBJ databases">
        <title>Helicovermis profunda gen. nov., sp. nov., a novel mesophilic, fermentative bacterium within the Bacillota from a deep-sea hydrothermal vent chimney.</title>
        <authorList>
            <person name="Miyazaki U."/>
            <person name="Mizutani D."/>
            <person name="Hashimoto Y."/>
            <person name="Tame A."/>
            <person name="Sawayama S."/>
            <person name="Miyazaki J."/>
            <person name="Takai K."/>
            <person name="Nakagawa S."/>
        </authorList>
    </citation>
    <scope>NUCLEOTIDE SEQUENCE [LARGE SCALE GENOMIC DNA]</scope>
    <source>
        <strain evidence="1 2">S502</strain>
    </source>
</reference>
<dbReference type="Gene3D" id="3.20.20.370">
    <property type="entry name" value="Glycoside hydrolase/deacetylase"/>
    <property type="match status" value="1"/>
</dbReference>